<proteinExistence type="predicted"/>
<reference evidence="1 2" key="1">
    <citation type="submission" date="2017-09" db="EMBL/GenBank/DDBJ databases">
        <title>Depth-based differentiation of microbial function through sediment-hosted aquifers and enrichment of novel symbionts in the deep terrestrial subsurface.</title>
        <authorList>
            <person name="Probst A.J."/>
            <person name="Ladd B."/>
            <person name="Jarett J.K."/>
            <person name="Geller-Mcgrath D.E."/>
            <person name="Sieber C.M."/>
            <person name="Emerson J.B."/>
            <person name="Anantharaman K."/>
            <person name="Thomas B.C."/>
            <person name="Malmstrom R."/>
            <person name="Stieglmeier M."/>
            <person name="Klingl A."/>
            <person name="Woyke T."/>
            <person name="Ryan C.M."/>
            <person name="Banfield J.F."/>
        </authorList>
    </citation>
    <scope>NUCLEOTIDE SEQUENCE [LARGE SCALE GENOMIC DNA]</scope>
    <source>
        <strain evidence="1">CG23_combo_of_CG06-09_8_20_14_all_39_25</strain>
    </source>
</reference>
<comment type="caution">
    <text evidence="1">The sequence shown here is derived from an EMBL/GenBank/DDBJ whole genome shotgun (WGS) entry which is preliminary data.</text>
</comment>
<name>A0A2G9YSQ2_9BACT</name>
<evidence type="ECO:0000313" key="1">
    <source>
        <dbReference type="EMBL" id="PIP22276.1"/>
    </source>
</evidence>
<gene>
    <name evidence="1" type="ORF">COX38_01545</name>
</gene>
<evidence type="ECO:0000313" key="2">
    <source>
        <dbReference type="Proteomes" id="UP000229054"/>
    </source>
</evidence>
<protein>
    <submittedName>
        <fullName evidence="1">Uncharacterized protein</fullName>
    </submittedName>
</protein>
<dbReference type="AlphaFoldDB" id="A0A2G9YSQ2"/>
<dbReference type="EMBL" id="PCRN01000061">
    <property type="protein sequence ID" value="PIP22276.1"/>
    <property type="molecule type" value="Genomic_DNA"/>
</dbReference>
<organism evidence="1 2">
    <name type="scientific">Candidatus Nealsonbacteria bacterium CG23_combo_of_CG06-09_8_20_14_all_39_25</name>
    <dbReference type="NCBI Taxonomy" id="1974723"/>
    <lineage>
        <taxon>Bacteria</taxon>
        <taxon>Candidatus Nealsoniibacteriota</taxon>
    </lineage>
</organism>
<dbReference type="Proteomes" id="UP000229054">
    <property type="component" value="Unassembled WGS sequence"/>
</dbReference>
<sequence>MGLFNSAPATPEQLYRKSLRDQFLSERDLRDAWRTAETSMILAAREESATRARDMELKAIERAKAAKQKRDDELKRS</sequence>
<accession>A0A2G9YSQ2</accession>